<feature type="region of interest" description="Disordered" evidence="1">
    <location>
        <begin position="1"/>
        <end position="24"/>
    </location>
</feature>
<dbReference type="AlphaFoldDB" id="A6KNX8"/>
<name>A6KNX8_RAT</name>
<evidence type="ECO:0000256" key="1">
    <source>
        <dbReference type="SAM" id="MobiDB-lite"/>
    </source>
</evidence>
<dbReference type="Proteomes" id="UP000234681">
    <property type="component" value="Chromosome 1"/>
</dbReference>
<gene>
    <name evidence="2" type="ORF">rCG_40774</name>
</gene>
<protein>
    <submittedName>
        <fullName evidence="2">RCG40774</fullName>
    </submittedName>
</protein>
<proteinExistence type="predicted"/>
<evidence type="ECO:0000313" key="2">
    <source>
        <dbReference type="EMBL" id="EDL83748.1"/>
    </source>
</evidence>
<dbReference type="EMBL" id="CH474077">
    <property type="protein sequence ID" value="EDL83748.1"/>
    <property type="molecule type" value="Genomic_DNA"/>
</dbReference>
<feature type="compositionally biased region" description="Basic and acidic residues" evidence="1">
    <location>
        <begin position="1"/>
        <end position="13"/>
    </location>
</feature>
<organism evidence="2 3">
    <name type="scientific">Rattus norvegicus</name>
    <name type="common">Rat</name>
    <dbReference type="NCBI Taxonomy" id="10116"/>
    <lineage>
        <taxon>Eukaryota</taxon>
        <taxon>Metazoa</taxon>
        <taxon>Chordata</taxon>
        <taxon>Craniata</taxon>
        <taxon>Vertebrata</taxon>
        <taxon>Euteleostomi</taxon>
        <taxon>Mammalia</taxon>
        <taxon>Eutheria</taxon>
        <taxon>Euarchontoglires</taxon>
        <taxon>Glires</taxon>
        <taxon>Rodentia</taxon>
        <taxon>Myomorpha</taxon>
        <taxon>Muroidea</taxon>
        <taxon>Muridae</taxon>
        <taxon>Murinae</taxon>
        <taxon>Rattus</taxon>
    </lineage>
</organism>
<reference evidence="2 3" key="1">
    <citation type="submission" date="2005-09" db="EMBL/GenBank/DDBJ databases">
        <authorList>
            <person name="Mural R.J."/>
            <person name="Li P.W."/>
            <person name="Adams M.D."/>
            <person name="Amanatides P.G."/>
            <person name="Baden-Tillson H."/>
            <person name="Barnstead M."/>
            <person name="Chin S.H."/>
            <person name="Dew I."/>
            <person name="Evans C.A."/>
            <person name="Ferriera S."/>
            <person name="Flanigan M."/>
            <person name="Fosler C."/>
            <person name="Glodek A."/>
            <person name="Gu Z."/>
            <person name="Holt R.A."/>
            <person name="Jennings D."/>
            <person name="Kraft C.L."/>
            <person name="Lu F."/>
            <person name="Nguyen T."/>
            <person name="Nusskern D.R."/>
            <person name="Pfannkoch C.M."/>
            <person name="Sitter C."/>
            <person name="Sutton G.G."/>
            <person name="Venter J.C."/>
            <person name="Wang Z."/>
            <person name="Woodage T."/>
            <person name="Zheng X.H."/>
            <person name="Zhong F."/>
        </authorList>
    </citation>
    <scope>NUCLEOTIDE SEQUENCE [LARGE SCALE GENOMIC DNA]</scope>
    <source>
        <strain>BN</strain>
        <strain evidence="3">Sprague-Dawley</strain>
    </source>
</reference>
<evidence type="ECO:0000313" key="3">
    <source>
        <dbReference type="Proteomes" id="UP000234681"/>
    </source>
</evidence>
<accession>A6KNX8</accession>
<sequence>MEPLSTKENEPPRISKACTQQQQSHEGWSCAYLLQLFLENKRIDRR</sequence>